<evidence type="ECO:0000313" key="1">
    <source>
        <dbReference type="EMBL" id="KAF7268790.1"/>
    </source>
</evidence>
<protein>
    <submittedName>
        <fullName evidence="1">Uncharacterized protein</fullName>
    </submittedName>
</protein>
<organism evidence="1 2">
    <name type="scientific">Rhynchophorus ferrugineus</name>
    <name type="common">Red palm weevil</name>
    <name type="synonym">Curculio ferrugineus</name>
    <dbReference type="NCBI Taxonomy" id="354439"/>
    <lineage>
        <taxon>Eukaryota</taxon>
        <taxon>Metazoa</taxon>
        <taxon>Ecdysozoa</taxon>
        <taxon>Arthropoda</taxon>
        <taxon>Hexapoda</taxon>
        <taxon>Insecta</taxon>
        <taxon>Pterygota</taxon>
        <taxon>Neoptera</taxon>
        <taxon>Endopterygota</taxon>
        <taxon>Coleoptera</taxon>
        <taxon>Polyphaga</taxon>
        <taxon>Cucujiformia</taxon>
        <taxon>Curculionidae</taxon>
        <taxon>Dryophthorinae</taxon>
        <taxon>Rhynchophorus</taxon>
    </lineage>
</organism>
<name>A0A834HUC1_RHYFE</name>
<proteinExistence type="predicted"/>
<comment type="caution">
    <text evidence="1">The sequence shown here is derived from an EMBL/GenBank/DDBJ whole genome shotgun (WGS) entry which is preliminary data.</text>
</comment>
<dbReference type="EMBL" id="JAACXV010014301">
    <property type="protein sequence ID" value="KAF7268790.1"/>
    <property type="molecule type" value="Genomic_DNA"/>
</dbReference>
<sequence>MPHRCDKVVVGKSQILSRHIWKDLLSPLTPKCKCPREEFPKYRSWYLVVDDAEYVDPHGSLYAIHQVDLRPRFRFWECHGLVVGGTAVPLPPPDSPKRYSISLFFPCFRGTKQAADNSPLLTL</sequence>
<dbReference type="Proteomes" id="UP000625711">
    <property type="component" value="Unassembled WGS sequence"/>
</dbReference>
<keyword evidence="2" id="KW-1185">Reference proteome</keyword>
<accession>A0A834HUC1</accession>
<dbReference type="AlphaFoldDB" id="A0A834HUC1"/>
<evidence type="ECO:0000313" key="2">
    <source>
        <dbReference type="Proteomes" id="UP000625711"/>
    </source>
</evidence>
<gene>
    <name evidence="1" type="ORF">GWI33_018139</name>
</gene>
<reference evidence="1" key="1">
    <citation type="submission" date="2020-08" db="EMBL/GenBank/DDBJ databases">
        <title>Genome sequencing and assembly of the red palm weevil Rhynchophorus ferrugineus.</title>
        <authorList>
            <person name="Dias G.B."/>
            <person name="Bergman C.M."/>
            <person name="Manee M."/>
        </authorList>
    </citation>
    <scope>NUCLEOTIDE SEQUENCE</scope>
    <source>
        <strain evidence="1">AA-2017</strain>
        <tissue evidence="1">Whole larva</tissue>
    </source>
</reference>